<dbReference type="Proteomes" id="UP000027361">
    <property type="component" value="Unassembled WGS sequence"/>
</dbReference>
<sequence length="636" mass="66195">MNSANASESSSARGQAAQAQAGTLTFAMDAQEGTDLIGAEEVAQLREHVAFLDARLQRVEDEAAARTEQLLQRLTTLEQDWSLIRILMASLSNGNGPSGTQSLSHIQGVQTGNGLLSPSVSAIAAVAAAAVNATNSGSSGRPLRKRSRASMPTPPAGNQSHQQSSSQNGPSTTTTPQSSMRDSPSSTRASGTNKKRTAFTAGFESPFSGVNAHIAKAAHLSQLATRRSMNAIKTGQNPGDVLDAANFRSTSNLQPLPGPSWSITRQTASLQGSTAASGSYTAVAAGQGSSSEVGRPAAEAGLVLPGTASFGGEQVTAAFAASPTNVASERSRRRPERISNGSTDGQAGGSAQGGERSNATPPPPPAANTSTDAFRATVLSETASHQEQDTDENEESDRALQVAAAAAAAAIGQEAGRASEDASTSYAGAADTPIQASQGDHSIVLDEFEELPIPRVNTVPEVIAQWENGDARVGMKPLKIWTPRMINHPRYLSTYADRKRIVDAYQRAGGTLQAFYKRYGHDKPLKEYKILIQAMGKQEGIVKARQRSRKSASSSTDKAAGSPSQNAPSEPQRQVRQRASGRASSREGAPSAQTGESSGDANDRSTSTSGVDDANAELADANTFSIVDAMVDPNAQ</sequence>
<feature type="compositionally biased region" description="Polar residues" evidence="2">
    <location>
        <begin position="563"/>
        <end position="574"/>
    </location>
</feature>
<evidence type="ECO:0000313" key="4">
    <source>
        <dbReference type="Proteomes" id="UP000027361"/>
    </source>
</evidence>
<protein>
    <submittedName>
        <fullName evidence="3">Uncharacterized protein</fullName>
    </submittedName>
</protein>
<feature type="compositionally biased region" description="Polar residues" evidence="2">
    <location>
        <begin position="591"/>
        <end position="610"/>
    </location>
</feature>
<feature type="region of interest" description="Disordered" evidence="2">
    <location>
        <begin position="132"/>
        <end position="195"/>
    </location>
</feature>
<evidence type="ECO:0000256" key="2">
    <source>
        <dbReference type="SAM" id="MobiDB-lite"/>
    </source>
</evidence>
<gene>
    <name evidence="3" type="ORF">K437DRAFT_276303</name>
</gene>
<proteinExistence type="predicted"/>
<dbReference type="GeneID" id="25266714"/>
<keyword evidence="1" id="KW-0175">Coiled coil</keyword>
<feature type="compositionally biased region" description="Low complexity" evidence="2">
    <location>
        <begin position="551"/>
        <end position="562"/>
    </location>
</feature>
<feature type="coiled-coil region" evidence="1">
    <location>
        <begin position="42"/>
        <end position="80"/>
    </location>
</feature>
<dbReference type="EMBL" id="JMSN01000119">
    <property type="protein sequence ID" value="KDN38390.1"/>
    <property type="molecule type" value="Genomic_DNA"/>
</dbReference>
<dbReference type="HOGENOM" id="CLU_430328_0_0_1"/>
<evidence type="ECO:0000313" key="3">
    <source>
        <dbReference type="EMBL" id="KDN38390.1"/>
    </source>
</evidence>
<dbReference type="AlphaFoldDB" id="A0A066VIK6"/>
<dbReference type="InParanoid" id="A0A066VIK6"/>
<feature type="region of interest" description="Disordered" evidence="2">
    <location>
        <begin position="540"/>
        <end position="636"/>
    </location>
</feature>
<dbReference type="RefSeq" id="XP_013240702.1">
    <property type="nucleotide sequence ID" value="XM_013385248.1"/>
</dbReference>
<keyword evidence="4" id="KW-1185">Reference proteome</keyword>
<feature type="compositionally biased region" description="Polar residues" evidence="2">
    <location>
        <begin position="168"/>
        <end position="192"/>
    </location>
</feature>
<comment type="caution">
    <text evidence="3">The sequence shown here is derived from an EMBL/GenBank/DDBJ whole genome shotgun (WGS) entry which is preliminary data.</text>
</comment>
<organism evidence="3 4">
    <name type="scientific">Tilletiaria anomala (strain ATCC 24038 / CBS 436.72 / UBC 951)</name>
    <dbReference type="NCBI Taxonomy" id="1037660"/>
    <lineage>
        <taxon>Eukaryota</taxon>
        <taxon>Fungi</taxon>
        <taxon>Dikarya</taxon>
        <taxon>Basidiomycota</taxon>
        <taxon>Ustilaginomycotina</taxon>
        <taxon>Exobasidiomycetes</taxon>
        <taxon>Georgefischeriales</taxon>
        <taxon>Tilletiariaceae</taxon>
        <taxon>Tilletiaria</taxon>
    </lineage>
</organism>
<evidence type="ECO:0000256" key="1">
    <source>
        <dbReference type="SAM" id="Coils"/>
    </source>
</evidence>
<name>A0A066VIK6_TILAU</name>
<feature type="region of interest" description="Disordered" evidence="2">
    <location>
        <begin position="321"/>
        <end position="401"/>
    </location>
</feature>
<reference evidence="3 4" key="1">
    <citation type="submission" date="2014-05" db="EMBL/GenBank/DDBJ databases">
        <title>Draft genome sequence of a rare smut relative, Tilletiaria anomala UBC 951.</title>
        <authorList>
            <consortium name="DOE Joint Genome Institute"/>
            <person name="Toome M."/>
            <person name="Kuo A."/>
            <person name="Henrissat B."/>
            <person name="Lipzen A."/>
            <person name="Tritt A."/>
            <person name="Yoshinaga Y."/>
            <person name="Zane M."/>
            <person name="Barry K."/>
            <person name="Grigoriev I.V."/>
            <person name="Spatafora J.W."/>
            <person name="Aimea M.C."/>
        </authorList>
    </citation>
    <scope>NUCLEOTIDE SEQUENCE [LARGE SCALE GENOMIC DNA]</scope>
    <source>
        <strain evidence="3 4">UBC 951</strain>
    </source>
</reference>
<accession>A0A066VIK6</accession>